<evidence type="ECO:0000256" key="3">
    <source>
        <dbReference type="ARBA" id="ARBA00022692"/>
    </source>
</evidence>
<accession>A0AAV7DX77</accession>
<keyword evidence="4 12" id="KW-0732">Signal</keyword>
<evidence type="ECO:0000256" key="4">
    <source>
        <dbReference type="ARBA" id="ARBA00022729"/>
    </source>
</evidence>
<dbReference type="InterPro" id="IPR056561">
    <property type="entry name" value="NFP_LYK_LysM1"/>
</dbReference>
<dbReference type="EMBL" id="JAINDJ010000008">
    <property type="protein sequence ID" value="KAG9440879.1"/>
    <property type="molecule type" value="Genomic_DNA"/>
</dbReference>
<keyword evidence="9" id="KW-1015">Disulfide bond</keyword>
<dbReference type="Gene3D" id="1.10.510.10">
    <property type="entry name" value="Transferase(Phosphotransferase) domain 1"/>
    <property type="match status" value="1"/>
</dbReference>
<evidence type="ECO:0000256" key="2">
    <source>
        <dbReference type="ARBA" id="ARBA00022475"/>
    </source>
</evidence>
<name>A0AAV7DX77_ARIFI</name>
<dbReference type="SUPFAM" id="SSF56112">
    <property type="entry name" value="Protein kinase-like (PK-like)"/>
    <property type="match status" value="1"/>
</dbReference>
<evidence type="ECO:0000256" key="9">
    <source>
        <dbReference type="ARBA" id="ARBA00023157"/>
    </source>
</evidence>
<dbReference type="InterPro" id="IPR052611">
    <property type="entry name" value="Plant_RLK_LysM"/>
</dbReference>
<feature type="transmembrane region" description="Helical" evidence="11">
    <location>
        <begin position="266"/>
        <end position="290"/>
    </location>
</feature>
<keyword evidence="16" id="KW-1185">Reference proteome</keyword>
<dbReference type="PROSITE" id="PS51782">
    <property type="entry name" value="LYSM"/>
    <property type="match status" value="2"/>
</dbReference>
<dbReference type="InterPro" id="IPR018392">
    <property type="entry name" value="LysM"/>
</dbReference>
<keyword evidence="7 11" id="KW-1133">Transmembrane helix</keyword>
<dbReference type="Pfam" id="PF23472">
    <property type="entry name" value="LysM2_CERK1_LYK3_4_5"/>
    <property type="match status" value="1"/>
</dbReference>
<comment type="caution">
    <text evidence="15">The sequence shown here is derived from an EMBL/GenBank/DDBJ whole genome shotgun (WGS) entry which is preliminary data.</text>
</comment>
<dbReference type="InterPro" id="IPR056562">
    <property type="entry name" value="LysM2_CERK1_LYK3_4_5"/>
</dbReference>
<dbReference type="InterPro" id="IPR000719">
    <property type="entry name" value="Prot_kinase_dom"/>
</dbReference>
<feature type="compositionally biased region" description="Pro residues" evidence="10">
    <location>
        <begin position="242"/>
        <end position="255"/>
    </location>
</feature>
<evidence type="ECO:0000256" key="7">
    <source>
        <dbReference type="ARBA" id="ARBA00022989"/>
    </source>
</evidence>
<organism evidence="15 16">
    <name type="scientific">Aristolochia fimbriata</name>
    <name type="common">White veined hardy Dutchman's pipe vine</name>
    <dbReference type="NCBI Taxonomy" id="158543"/>
    <lineage>
        <taxon>Eukaryota</taxon>
        <taxon>Viridiplantae</taxon>
        <taxon>Streptophyta</taxon>
        <taxon>Embryophyta</taxon>
        <taxon>Tracheophyta</taxon>
        <taxon>Spermatophyta</taxon>
        <taxon>Magnoliopsida</taxon>
        <taxon>Magnoliidae</taxon>
        <taxon>Piperales</taxon>
        <taxon>Aristolochiaceae</taxon>
        <taxon>Aristolochia</taxon>
    </lineage>
</organism>
<dbReference type="PROSITE" id="PS50011">
    <property type="entry name" value="PROTEIN_KINASE_DOM"/>
    <property type="match status" value="1"/>
</dbReference>
<keyword evidence="6" id="KW-0067">ATP-binding</keyword>
<keyword evidence="3 11" id="KW-0812">Transmembrane</keyword>
<dbReference type="AlphaFoldDB" id="A0AAV7DX77"/>
<feature type="domain" description="LysM" evidence="14">
    <location>
        <begin position="186"/>
        <end position="229"/>
    </location>
</feature>
<feature type="region of interest" description="Disordered" evidence="10">
    <location>
        <begin position="234"/>
        <end position="258"/>
    </location>
</feature>
<dbReference type="PANTHER" id="PTHR45927:SF11">
    <property type="entry name" value="LYSM DOMAIN RECEPTOR-LIKE KINASE 4"/>
    <property type="match status" value="1"/>
</dbReference>
<dbReference type="FunFam" id="1.10.510.10:FF:000468">
    <property type="entry name" value="PTI1-like tyrosine-protein kinase 3"/>
    <property type="match status" value="1"/>
</dbReference>
<dbReference type="GO" id="GO:0005886">
    <property type="term" value="C:plasma membrane"/>
    <property type="evidence" value="ECO:0007669"/>
    <property type="project" value="UniProtKB-SubCell"/>
</dbReference>
<feature type="chain" id="PRO_5043507504" evidence="12">
    <location>
        <begin position="24"/>
        <end position="637"/>
    </location>
</feature>
<dbReference type="SMART" id="SM00257">
    <property type="entry name" value="LysM"/>
    <property type="match status" value="2"/>
</dbReference>
<evidence type="ECO:0000313" key="16">
    <source>
        <dbReference type="Proteomes" id="UP000825729"/>
    </source>
</evidence>
<evidence type="ECO:0000256" key="10">
    <source>
        <dbReference type="SAM" id="MobiDB-lite"/>
    </source>
</evidence>
<dbReference type="InterPro" id="IPR011009">
    <property type="entry name" value="Kinase-like_dom_sf"/>
</dbReference>
<evidence type="ECO:0000256" key="12">
    <source>
        <dbReference type="SAM" id="SignalP"/>
    </source>
</evidence>
<keyword evidence="2" id="KW-1003">Cell membrane</keyword>
<evidence type="ECO:0000256" key="1">
    <source>
        <dbReference type="ARBA" id="ARBA00004162"/>
    </source>
</evidence>
<dbReference type="Pfam" id="PF23473">
    <property type="entry name" value="LysM3_LYK4_5"/>
    <property type="match status" value="1"/>
</dbReference>
<proteinExistence type="predicted"/>
<feature type="domain" description="LysM" evidence="14">
    <location>
        <begin position="120"/>
        <end position="166"/>
    </location>
</feature>
<comment type="subcellular location">
    <subcellularLocation>
        <location evidence="1">Cell membrane</location>
        <topology evidence="1">Single-pass membrane protein</topology>
    </subcellularLocation>
</comment>
<reference evidence="15 16" key="1">
    <citation type="submission" date="2021-07" db="EMBL/GenBank/DDBJ databases">
        <title>The Aristolochia fimbriata genome: insights into angiosperm evolution, floral development and chemical biosynthesis.</title>
        <authorList>
            <person name="Jiao Y."/>
        </authorList>
    </citation>
    <scope>NUCLEOTIDE SEQUENCE [LARGE SCALE GENOMIC DNA]</scope>
    <source>
        <strain evidence="15">IBCAS-2021</strain>
        <tissue evidence="15">Leaf</tissue>
    </source>
</reference>
<dbReference type="InterPro" id="IPR056563">
    <property type="entry name" value="LysM3_LYK4_5"/>
</dbReference>
<evidence type="ECO:0000256" key="8">
    <source>
        <dbReference type="ARBA" id="ARBA00023136"/>
    </source>
</evidence>
<evidence type="ECO:0000256" key="5">
    <source>
        <dbReference type="ARBA" id="ARBA00022741"/>
    </source>
</evidence>
<dbReference type="Proteomes" id="UP000825729">
    <property type="component" value="Unassembled WGS sequence"/>
</dbReference>
<gene>
    <name evidence="15" type="ORF">H6P81_021044</name>
</gene>
<keyword evidence="5" id="KW-0547">Nucleotide-binding</keyword>
<evidence type="ECO:0000256" key="11">
    <source>
        <dbReference type="SAM" id="Phobius"/>
    </source>
</evidence>
<dbReference type="Pfam" id="PF23446">
    <property type="entry name" value="LysM1_NFP_LYK"/>
    <property type="match status" value="1"/>
</dbReference>
<feature type="signal peptide" evidence="12">
    <location>
        <begin position="1"/>
        <end position="23"/>
    </location>
</feature>
<evidence type="ECO:0000313" key="15">
    <source>
        <dbReference type="EMBL" id="KAG9440879.1"/>
    </source>
</evidence>
<dbReference type="PANTHER" id="PTHR45927">
    <property type="entry name" value="LYSM-DOMAIN RECEPTOR-LIKE KINASE-RELATED"/>
    <property type="match status" value="1"/>
</dbReference>
<feature type="domain" description="Protein kinase" evidence="13">
    <location>
        <begin position="269"/>
        <end position="617"/>
    </location>
</feature>
<dbReference type="GO" id="GO:0004672">
    <property type="term" value="F:protein kinase activity"/>
    <property type="evidence" value="ECO:0007669"/>
    <property type="project" value="InterPro"/>
</dbReference>
<dbReference type="Gene3D" id="3.10.350.10">
    <property type="entry name" value="LysM domain"/>
    <property type="match status" value="1"/>
</dbReference>
<evidence type="ECO:0000259" key="13">
    <source>
        <dbReference type="PROSITE" id="PS50011"/>
    </source>
</evidence>
<dbReference type="InterPro" id="IPR001245">
    <property type="entry name" value="Ser-Thr/Tyr_kinase_cat_dom"/>
</dbReference>
<evidence type="ECO:0000256" key="6">
    <source>
        <dbReference type="ARBA" id="ARBA00022840"/>
    </source>
</evidence>
<protein>
    <submittedName>
        <fullName evidence="15">Uncharacterized protein</fullName>
    </submittedName>
</protein>
<sequence>MGFKLLILAFLVDLLCCPPAILAQQPYVGKTNLNCSNTDATSSVLGYACNGPTASCQAYLIFRSRPPYDSVESISELLGSDPSQLSQINSVSESSTFPTEKEVIVPVNCSCSGRYYQANSSYVILNGNNLFVIANSTYEGLSTCQALQEQNNVIPTRLLPGQKINVPIRCACPTENQSRDGVKYLLSYTVSMGDSVSDISQRFDVETQSTLDANSLTDSTVFFFTTLLVPLQKQPSSSQTSTPPPPPPPPPPSPPSFAGKGSSRKWVYVVIGVVLGLGGFIASIALFCIIRRRKRTRANNTIPVSSEAEKLEKQNDSAEEPEGLLLGIDDIGYKLKVYTFEELKRATGNFSSKSKISGSVYRGVMKGDHAAIKRINGDVSKEIDLLKKIYHFNLIRLSGVCFDGGNWYLIYEFAENGPLRDWIHSLDGSKYLSWVQRAQIAVDVANGLNYLHTFAEPSYVHKNIDSSNILLDANYRAKIANFGMARSTREQDGHVALTRHIMGVKGYMAPEYLENGFISSKLDVYAFGVVLLEIISGKEVIIQREGREMLLSAAFKDLMSKENAKEELVDFMDPALRGDYPVDIALDLVRLIHRCLSEDAASRPSMDQVVQFLGIVLAASLNLEFSSYTTESRSFST</sequence>
<dbReference type="GO" id="GO:0005524">
    <property type="term" value="F:ATP binding"/>
    <property type="evidence" value="ECO:0007669"/>
    <property type="project" value="UniProtKB-KW"/>
</dbReference>
<dbReference type="Pfam" id="PF07714">
    <property type="entry name" value="PK_Tyr_Ser-Thr"/>
    <property type="match status" value="1"/>
</dbReference>
<evidence type="ECO:0000259" key="14">
    <source>
        <dbReference type="PROSITE" id="PS51782"/>
    </source>
</evidence>
<keyword evidence="8 11" id="KW-0472">Membrane</keyword>
<dbReference type="InterPro" id="IPR036779">
    <property type="entry name" value="LysM_dom_sf"/>
</dbReference>
<dbReference type="Gene3D" id="3.30.200.20">
    <property type="entry name" value="Phosphorylase Kinase, domain 1"/>
    <property type="match status" value="1"/>
</dbReference>